<dbReference type="AlphaFoldDB" id="V4MH11"/>
<evidence type="ECO:0000313" key="4">
    <source>
        <dbReference type="EMBL" id="ESQ55859.1"/>
    </source>
</evidence>
<keyword evidence="5" id="KW-1185">Reference proteome</keyword>
<dbReference type="eggNOG" id="ENOG502RANS">
    <property type="taxonomic scope" value="Eukaryota"/>
</dbReference>
<dbReference type="KEGG" id="eus:EUTSA_v10027008mg"/>
<evidence type="ECO:0000313" key="5">
    <source>
        <dbReference type="Proteomes" id="UP000030689"/>
    </source>
</evidence>
<dbReference type="EMBL" id="KI517384">
    <property type="protein sequence ID" value="ESQ55859.1"/>
    <property type="molecule type" value="Genomic_DNA"/>
</dbReference>
<feature type="domain" description="DC1" evidence="2">
    <location>
        <begin position="245"/>
        <end position="286"/>
    </location>
</feature>
<evidence type="ECO:0000259" key="3">
    <source>
        <dbReference type="Pfam" id="PF22926"/>
    </source>
</evidence>
<dbReference type="Pfam" id="PF03107">
    <property type="entry name" value="C1_2"/>
    <property type="match status" value="8"/>
</dbReference>
<evidence type="ECO:0000259" key="2">
    <source>
        <dbReference type="Pfam" id="PF03107"/>
    </source>
</evidence>
<evidence type="ECO:0008006" key="6">
    <source>
        <dbReference type="Google" id="ProtNLM"/>
    </source>
</evidence>
<feature type="domain" description="DC1" evidence="2">
    <location>
        <begin position="490"/>
        <end position="531"/>
    </location>
</feature>
<dbReference type="InterPro" id="IPR004146">
    <property type="entry name" value="DC1"/>
</dbReference>
<protein>
    <recommendedName>
        <fullName evidence="6">Phorbol-ester/DAG-type domain-containing protein</fullName>
    </recommendedName>
</protein>
<name>V4MH11_EUTSA</name>
<organism evidence="4 5">
    <name type="scientific">Eutrema salsugineum</name>
    <name type="common">Saltwater cress</name>
    <name type="synonym">Sisymbrium salsugineum</name>
    <dbReference type="NCBI Taxonomy" id="72664"/>
    <lineage>
        <taxon>Eukaryota</taxon>
        <taxon>Viridiplantae</taxon>
        <taxon>Streptophyta</taxon>
        <taxon>Embryophyta</taxon>
        <taxon>Tracheophyta</taxon>
        <taxon>Spermatophyta</taxon>
        <taxon>Magnoliopsida</taxon>
        <taxon>eudicotyledons</taxon>
        <taxon>Gunneridae</taxon>
        <taxon>Pentapetalae</taxon>
        <taxon>rosids</taxon>
        <taxon>malvids</taxon>
        <taxon>Brassicales</taxon>
        <taxon>Brassicaceae</taxon>
        <taxon>Eutremeae</taxon>
        <taxon>Eutrema</taxon>
    </lineage>
</organism>
<dbReference type="PANTHER" id="PTHR32410">
    <property type="entry name" value="CYSTEINE/HISTIDINE-RICH C1 DOMAIN FAMILY PROTEIN"/>
    <property type="match status" value="1"/>
</dbReference>
<reference evidence="4 5" key="1">
    <citation type="journal article" date="2013" name="Front. Plant Sci.">
        <title>The Reference Genome of the Halophytic Plant Eutrema salsugineum.</title>
        <authorList>
            <person name="Yang R."/>
            <person name="Jarvis D.E."/>
            <person name="Chen H."/>
            <person name="Beilstein M.A."/>
            <person name="Grimwood J."/>
            <person name="Jenkins J."/>
            <person name="Shu S."/>
            <person name="Prochnik S."/>
            <person name="Xin M."/>
            <person name="Ma C."/>
            <person name="Schmutz J."/>
            <person name="Wing R.A."/>
            <person name="Mitchell-Olds T."/>
            <person name="Schumaker K.S."/>
            <person name="Wang X."/>
        </authorList>
    </citation>
    <scope>NUCLEOTIDE SEQUENCE [LARGE SCALE GENOMIC DNA]</scope>
</reference>
<feature type="domain" description="DC1" evidence="2">
    <location>
        <begin position="186"/>
        <end position="232"/>
    </location>
</feature>
<feature type="domain" description="DC1" evidence="2">
    <location>
        <begin position="296"/>
        <end position="343"/>
    </location>
</feature>
<accession>V4MH11</accession>
<dbReference type="PANTHER" id="PTHR32410:SF167">
    <property type="entry name" value="CYSTEINE_HISTIDINE-RICH C1 DOMAIN FAMILY PROTEIN"/>
    <property type="match status" value="1"/>
</dbReference>
<dbReference type="InterPro" id="IPR053192">
    <property type="entry name" value="Vacuole_Formation_Reg"/>
</dbReference>
<dbReference type="Proteomes" id="UP000030689">
    <property type="component" value="Unassembled WGS sequence"/>
</dbReference>
<dbReference type="Gramene" id="ESQ55859">
    <property type="protein sequence ID" value="ESQ55859"/>
    <property type="gene ID" value="EUTSA_v10027008mg"/>
</dbReference>
<proteinExistence type="predicted"/>
<feature type="domain" description="DC1" evidence="2">
    <location>
        <begin position="546"/>
        <end position="589"/>
    </location>
</feature>
<keyword evidence="1" id="KW-0677">Repeat</keyword>
<sequence length="654" mass="75659">MKRKHKTILENTKVKADNMEILRKVYHVYPTRGLKCAGCNLGESYYSDGYRCLRSGLFFHKECTDSSLVICNLYHPQHSLKMKIVAENEDAHGECKVCRGNLPKMYYYCSICDFAIDLICAKKEVMLHIEGPKIHEHRLSLVPEVIRFTCHLCGLLDDRFPYVCNLCDLSFHKDCGESTPEINYSSHPKHPLKCLTRIPSYTNGKCCLCGNKLHNVFYHCSICNFSVDVNCAKNPPPFTLVHPKAHAHPLILMPQRSFVCNACGMDDDPNPYVCPQCNFMIHRNCIDIPRIIKINRHVHRISYNHCLDVGEWRCGVCRKEIKWTCGAYSCSECPDFAIHLRCATKFGIWDGIEHESISEDTLEVKSYEVIEEGVIKHFSHEEHTLKLKEESDGNDEYMLCKACTYPIFSSPFYYCMECDDFILHQKCAYLPKKKIDPFFKMLMTLRPFDDVLLCDACKNYSQGFIYVSDNKEIYLDVRCGSISEPFVHESHPLHSLYINYSARDSFCSACGDRETMVLSCDECGFVLGIKCSILPKMVKHKYDKAHFLFLCYGEQTSDRYWCEICEEVLDPEKWFYSCNHCGITFHVKCTLGDFTWIETRGETSVGNSRYRYCIPNNRINRPVCDGCDSRCEFPTIYKLYGDTLCSLQCLQRKF</sequence>
<feature type="domain" description="DC1" evidence="2">
    <location>
        <begin position="378"/>
        <end position="428"/>
    </location>
</feature>
<feature type="domain" description="DC1" evidence="2">
    <location>
        <begin position="134"/>
        <end position="175"/>
    </location>
</feature>
<feature type="domain" description="DC1-like C-terminal" evidence="3">
    <location>
        <begin position="614"/>
        <end position="650"/>
    </location>
</feature>
<gene>
    <name evidence="4" type="ORF">EUTSA_v10027008mg</name>
</gene>
<evidence type="ECO:0000256" key="1">
    <source>
        <dbReference type="ARBA" id="ARBA00022737"/>
    </source>
</evidence>
<dbReference type="OMA" id="FESHYCD"/>
<dbReference type="InterPro" id="IPR046349">
    <property type="entry name" value="C1-like_sf"/>
</dbReference>
<feature type="domain" description="DC1" evidence="2">
    <location>
        <begin position="74"/>
        <end position="121"/>
    </location>
</feature>
<dbReference type="Pfam" id="PF22926">
    <property type="entry name" value="C1-like_CT"/>
    <property type="match status" value="1"/>
</dbReference>
<dbReference type="SUPFAM" id="SSF57889">
    <property type="entry name" value="Cysteine-rich domain"/>
    <property type="match status" value="6"/>
</dbReference>
<dbReference type="InterPro" id="IPR054483">
    <property type="entry name" value="DC1-like_CT"/>
</dbReference>